<protein>
    <recommendedName>
        <fullName evidence="2">TadE-like domain-containing protein</fullName>
    </recommendedName>
</protein>
<proteinExistence type="predicted"/>
<comment type="caution">
    <text evidence="3">The sequence shown here is derived from an EMBL/GenBank/DDBJ whole genome shotgun (WGS) entry which is preliminary data.</text>
</comment>
<keyword evidence="1" id="KW-1133">Transmembrane helix</keyword>
<dbReference type="Pfam" id="PF07811">
    <property type="entry name" value="TadE"/>
    <property type="match status" value="1"/>
</dbReference>
<dbReference type="AlphaFoldDB" id="A0A841EAF2"/>
<keyword evidence="1" id="KW-0472">Membrane</keyword>
<dbReference type="RefSeq" id="WP_246463766.1">
    <property type="nucleotide sequence ID" value="NZ_BAABKT010000012.1"/>
</dbReference>
<evidence type="ECO:0000259" key="2">
    <source>
        <dbReference type="Pfam" id="PF07811"/>
    </source>
</evidence>
<dbReference type="InterPro" id="IPR012495">
    <property type="entry name" value="TadE-like_dom"/>
</dbReference>
<keyword evidence="1" id="KW-0812">Transmembrane</keyword>
<sequence>MKHPRLRLRGRGDRGAAEAALSLAATFVLVLAVVQVGLWAHAQHRAQAVAEQSLAALRGADATTATARVRAEQARTDLGGHLLRDVDIDLQRGPARARVQVRAEVTALLPGWAPSVAAELSGPVETAGSPP</sequence>
<evidence type="ECO:0000256" key="1">
    <source>
        <dbReference type="SAM" id="Phobius"/>
    </source>
</evidence>
<organism evidence="3 4">
    <name type="scientific">Streptomonospora salina</name>
    <dbReference type="NCBI Taxonomy" id="104205"/>
    <lineage>
        <taxon>Bacteria</taxon>
        <taxon>Bacillati</taxon>
        <taxon>Actinomycetota</taxon>
        <taxon>Actinomycetes</taxon>
        <taxon>Streptosporangiales</taxon>
        <taxon>Nocardiopsidaceae</taxon>
        <taxon>Streptomonospora</taxon>
    </lineage>
</organism>
<dbReference type="EMBL" id="JACHLY010000001">
    <property type="protein sequence ID" value="MBB6000105.1"/>
    <property type="molecule type" value="Genomic_DNA"/>
</dbReference>
<gene>
    <name evidence="3" type="ORF">HNR25_003856</name>
</gene>
<feature type="transmembrane region" description="Helical" evidence="1">
    <location>
        <begin position="20"/>
        <end position="40"/>
    </location>
</feature>
<evidence type="ECO:0000313" key="3">
    <source>
        <dbReference type="EMBL" id="MBB6000105.1"/>
    </source>
</evidence>
<feature type="domain" description="TadE-like" evidence="2">
    <location>
        <begin position="16"/>
        <end position="52"/>
    </location>
</feature>
<name>A0A841EAF2_9ACTN</name>
<accession>A0A841EAF2</accession>
<reference evidence="3 4" key="1">
    <citation type="submission" date="2020-08" db="EMBL/GenBank/DDBJ databases">
        <title>Sequencing the genomes of 1000 actinobacteria strains.</title>
        <authorList>
            <person name="Klenk H.-P."/>
        </authorList>
    </citation>
    <scope>NUCLEOTIDE SEQUENCE [LARGE SCALE GENOMIC DNA]</scope>
    <source>
        <strain evidence="3 4">DSM 44593</strain>
    </source>
</reference>
<keyword evidence="4" id="KW-1185">Reference proteome</keyword>
<evidence type="ECO:0000313" key="4">
    <source>
        <dbReference type="Proteomes" id="UP000578077"/>
    </source>
</evidence>
<dbReference type="Proteomes" id="UP000578077">
    <property type="component" value="Unassembled WGS sequence"/>
</dbReference>